<dbReference type="PANTHER" id="PTHR15678">
    <property type="entry name" value="ANTIGEN MLAA-22-RELATED"/>
    <property type="match status" value="1"/>
</dbReference>
<feature type="region of interest" description="Disordered" evidence="1">
    <location>
        <begin position="640"/>
        <end position="681"/>
    </location>
</feature>
<reference evidence="6 7" key="2">
    <citation type="journal article" date="2012" name="Open Biol.">
        <title>Characteristics of nucleosomes and linker DNA regions on the genome of the basidiomycete Mixia osmundae revealed by mono- and dinucleosome mapping.</title>
        <authorList>
            <person name="Nishida H."/>
            <person name="Kondo S."/>
            <person name="Matsumoto T."/>
            <person name="Suzuki Y."/>
            <person name="Yoshikawa H."/>
            <person name="Taylor T.D."/>
            <person name="Sugiyama J."/>
        </authorList>
    </citation>
    <scope>NUCLEOTIDE SEQUENCE [LARGE SCALE GENOMIC DNA]</scope>
    <source>
        <strain evidence="7">CBS 9802 / IAM 14324 / JCM 22182 / KY 12970</strain>
    </source>
</reference>
<protein>
    <recommendedName>
        <fullName evidence="8">FMP27 GFWDK domain-containing protein</fullName>
    </recommendedName>
</protein>
<dbReference type="SMART" id="SM01216">
    <property type="entry name" value="Fmp27_WPPW"/>
    <property type="match status" value="1"/>
</dbReference>
<feature type="region of interest" description="Disordered" evidence="1">
    <location>
        <begin position="1971"/>
        <end position="2023"/>
    </location>
</feature>
<dbReference type="eggNOG" id="KOG1910">
    <property type="taxonomic scope" value="Eukaryota"/>
</dbReference>
<dbReference type="OMA" id="ANGEHFA"/>
<feature type="compositionally biased region" description="Polar residues" evidence="1">
    <location>
        <begin position="2737"/>
        <end position="2749"/>
    </location>
</feature>
<evidence type="ECO:0000256" key="2">
    <source>
        <dbReference type="SAM" id="Phobius"/>
    </source>
</evidence>
<name>G7E8Z5_MIXOS</name>
<feature type="compositionally biased region" description="Low complexity" evidence="1">
    <location>
        <begin position="341"/>
        <end position="351"/>
    </location>
</feature>
<feature type="region of interest" description="Disordered" evidence="1">
    <location>
        <begin position="2943"/>
        <end position="3163"/>
    </location>
</feature>
<keyword evidence="2" id="KW-0812">Transmembrane</keyword>
<reference evidence="6 7" key="1">
    <citation type="journal article" date="2011" name="J. Gen. Appl. Microbiol.">
        <title>Draft genome sequencing of the enigmatic basidiomycete Mixia osmundae.</title>
        <authorList>
            <person name="Nishida H."/>
            <person name="Nagatsuka Y."/>
            <person name="Sugiyama J."/>
        </authorList>
    </citation>
    <scope>NUCLEOTIDE SEQUENCE [LARGE SCALE GENOMIC DNA]</scope>
    <source>
        <strain evidence="7">CBS 9802 / IAM 14324 / JCM 22182 / KY 12970</strain>
    </source>
</reference>
<dbReference type="PANTHER" id="PTHR15678:SF6">
    <property type="entry name" value="BRIDGE-LIKE LIPID TRANSFER PROTEIN FAMILY MEMBER 2"/>
    <property type="match status" value="1"/>
</dbReference>
<evidence type="ECO:0000313" key="7">
    <source>
        <dbReference type="Proteomes" id="UP000009131"/>
    </source>
</evidence>
<feature type="domain" description="FMP27/BLTP2/Hobbit GFWDK motif-containing RBG unit" evidence="3">
    <location>
        <begin position="1403"/>
        <end position="1557"/>
    </location>
</feature>
<feature type="compositionally biased region" description="Low complexity" evidence="1">
    <location>
        <begin position="3103"/>
        <end position="3114"/>
    </location>
</feature>
<feature type="region of interest" description="Disordered" evidence="1">
    <location>
        <begin position="122"/>
        <end position="159"/>
    </location>
</feature>
<feature type="region of interest" description="Disordered" evidence="1">
    <location>
        <begin position="2710"/>
        <end position="2729"/>
    </location>
</feature>
<feature type="transmembrane region" description="Helical" evidence="2">
    <location>
        <begin position="26"/>
        <end position="49"/>
    </location>
</feature>
<sequence>MMLIDRLLGQEHAHMRRLQELPLARWAVYLLLVVIILRTLAWLVAIYAVKGLSIRRTGLLSWRNIVYKLPSTTPGAPARAEIRIRRLGLAIGKSDLRGSYLRWFGLRADDVLVILPRPEAQHNSRPTANGTSTSPARRSSTEDIVEELSTTTQSQDAHKKRKSHSLLVGLLSNTGSLLGQILALLVSLLALEVANVTVRYADICDLEVSVQAGVGWNGSNPVKTVQGHRTGLRERREPFVYVSIRNVKLSACNMSQDPAVRMAGPMLFKASIALERAIRFLASSHVSAAQPFIDAAITFPCARYTAERAGLHIDMLQLEDLLSALKAIRPAQPDPEESLSSRRSSTTSIDSKLSITPRESSEPAKLLQILRSFQFTMPLVRCTLGQPNLTAPTSLVPRLQLHTIHVGVLLGEDSAEHQKHYAWIGRDRLIPLTLTAGFESASLDLLPMEEPARKDIERLKLDRVALHVTSTWLPPSLQAAGIDDIGHIVCEGAVGKLNGDITYEELDALLQHVRNVPRAPHRSRQPKGPPPKPLIELPTLPCIAMGLNVEPGCVLMRGPKRAVMAHWGPGEDDAGTSKGWHGSKPVALHYAGLSLQIDSSSRDHIVRLTERQRRVLRQEARRGGVKAPRILFAESLEAYKEDQTEENPSDDVVLGSDDSGDMDVKHKNRRGELGSQDPDKPDHQAVCTATLIFQIGEISLQIEDGDERGKHSAQAMITRLITIGPISASGSINSDFDYHLATPLTATYVRSSLQGHFDVSVYAFGIDAWKPSALAALEGLIIVGTATSEARPVSPVQAEIALQPEEAEQHVTLVNKLPRNIGLSLCIGNIALRIAGPDPHNDPHVPRGATVAAQNLSVHFILQTHMRILNYPLRQRLQLSDDISLQANSLLTRNAKSRNALVLVTAKELRLEPVADARENSRPSRGMTQDDSPAAPTRAEWELRNREILVEGHRRAQPTSQSAQPMGNDIFYVPAFATRITISDRKNPTEDDQRQDEIVVAVEAGYARMRVDVFHVYCALLAVSTVRGILETIPKTSPAVELTPKSAGSKPAIHARINLSDVHLLIKLPRNVRLFLAARRVELHVPEGGRSVKVLVNRAVLAVESPTVFGAWDDFARIRAVRFEWGPVANNDGWHTSALVVDGDAMRLRIPFKYVISRIIDNVATLIKATKQLIAQFVKGNFQSAIEPKPEGPKRLPQIAISFKIFAMEAQDDPFETRLNIIWRAGHEEQLERLAREGALRERIQAQESELGRQAGYASSDSLDSSDSRPSRDSTKLFDPDKAFRALQTFNSTNWAKRMRNARSAQSRREENLLRRLYDANPNKLIDHTLPINLLAQPRAAPLLRATFHFIDMKIIKHSYGEDKLPKFLHEAGKGLPEDTEFVLLVPFHLSWNMSEARVNLRDYPLPLAHIPRSGKEGVKAWRLETDFVIGEEFPENASIRRVPCEIVAPGSHQPISKGYFIQVPRTAMPTKTYAVPTIKLSSGQPIRFGWGNSLSPAIQDVTRIADTVTKPTPDPSDRIGFWDKIRLILHWKVKVLFVDNGDVCLHLKGGRDPYSLTGFGAGFVLVWRRQVRFTLGHENPEREFFQVKSYDFILAVPDLKNFADSAATGATREKAVESPKGSDDADSDSEQVAYSYDARHRAMDADMAQQNGQMTEFTKVCAKFINGVRWGMGMVMERTCTPHDCSQCEGSPFHRQCRHFDFIPHWRVKTRAADKIERRKDGSIIDSFGGFRSDFVHFSLSIVSPMNTMENANDPRLGYNSMHLTPQGFTHFWAWWGLFESAMSLPIRQGKLFPTAAEPSKKFGKHCATIKYRFSFAPIFIAHTYRQEPWAEWSKGQTTILGVKGKIGRFNADLHQREQEEKVWREDLQETRTALHKAFFQAEVDCSDVDLRAISARFDDPLKQGIVPEDASEDLEDVFKQDAGQGVDGKDRIWLDLDDFEDVNYALPPDSAPGVRLLRTLACPRLTYYRKPPNAEQTQPKNKQHSELTADKSRTSQDTASESEDSDDRGHTLATSKFGSEPSHKCLVGRADGAIDVQIQEAANRLQALQDESKVCRKLLKKLSATDPAHQVQSDKLIELLKREDSMNVLIKRMSDVKDSMFSKHKANGHHASQDSSMPADNGDLGQGPPWEEATMPQSSGHSSENDYYQSRSATTFDDWDRWTNRFMVHNPVLFISNSTRDVLLKYYYSSRQRKGFTYHMTARALRFIRDLMDRHQPERPAHNRRKSRAQGRHSAAHVPTEDDNHVDAEAAHMISQLLGNDQADTGYQVGTRHQLKNVNAEEDAAEGLLDAYSLDNSYLIMLLKPQIALSSELDTASTIVLTAFRAQAKVFSVLDEAHQDDPINSHVMHRSYVTLDGVQVFHPVDGRHPITSAKGALFVPLEVLIDKKLEPWGFDRILPVTSAVMRYDKFNQLRMGKIGVSDSADTSERMRSGHDSVTVEFDKLAVTANPDQFAALYNVVTDLCLYSDPAHKQHSEKLEALLFTHDFSDLAGMTDLVEDLQLRIREKFDVLASYIEVLNELEDYEIREFYTTKAETLRLAGELNILINAITASQDSTPNTKDEKKGTKGIQFDARASELTWAMIDPESNPFAKWSVRGVAFSWLSKRDSTVSNRLVITDVIGLNPNPSHLFPEIISKYRTDGASDNPLVQKDLFMVVLWNTLAPVGGISIIEGLEVRIHPIRLNIEHKLGRKIMDYIFAQRRKVKEISQGEHTIAPEDDEPDEENERDRLLLEGNRSSMSLHSNASSDDVFAKGRQSESRARSYTLSSTNSMPADSHPPTPALAEFSKPHLGRVMSATFLSRDLIDDALDADEMKSRASQNRVFIRVEVAPTILCLSYKGQKDSPLVDMYDLIWKAPDLHRRNVVLSYLELMNAFKKDITRSIWSQSGSLLGQILTSAARKPRHLKDQLRDYAVRDRRQTSDPQTKGIVSRLRILSGTNRAKASSLPPFDGDTLSSASKDSPIASSDSSSPNSGRASVLDDEHGQASEVSSAHANGKATNGKSHTKSLSTSSVSADMLDEMEGPAPDLGLQRTASPLPLAEGSPDPEDDDGDEEEQRRIDEIAVSPCVGSSPSRDGWSRYAMTEDSQGGLRRLSHATSEDSGGTRSTGSPGSTHRRSSVLANIEKHLPSPPASPLASPKSAGQNDAAKRRLILGKSAQMHS</sequence>
<accession>G7E8Z5</accession>
<keyword evidence="2" id="KW-0472">Membrane</keyword>
<dbReference type="SMART" id="SM01214">
    <property type="entry name" value="Fmp27_GFWDK"/>
    <property type="match status" value="1"/>
</dbReference>
<feature type="region of interest" description="Disordered" evidence="1">
    <location>
        <begin position="2916"/>
        <end position="2935"/>
    </location>
</feature>
<evidence type="ECO:0000313" key="6">
    <source>
        <dbReference type="EMBL" id="GAA99613.1"/>
    </source>
</evidence>
<feature type="compositionally biased region" description="Polar residues" evidence="1">
    <location>
        <begin position="122"/>
        <end position="138"/>
    </location>
</feature>
<feature type="compositionally biased region" description="Basic residues" evidence="1">
    <location>
        <begin position="2224"/>
        <end position="2237"/>
    </location>
</feature>
<dbReference type="Proteomes" id="UP000009131">
    <property type="component" value="Unassembled WGS sequence"/>
</dbReference>
<feature type="region of interest" description="Disordered" evidence="1">
    <location>
        <begin position="2216"/>
        <end position="2242"/>
    </location>
</feature>
<feature type="compositionally biased region" description="Basic and acidic residues" evidence="1">
    <location>
        <begin position="2752"/>
        <end position="2763"/>
    </location>
</feature>
<comment type="caution">
    <text evidence="6">The sequence shown here is derived from an EMBL/GenBank/DDBJ whole genome shotgun (WGS) entry which is preliminary data.</text>
</comment>
<dbReference type="InterPro" id="IPR019449">
    <property type="entry name" value="FMP27_WPPW_RBG"/>
</dbReference>
<organism evidence="6 7">
    <name type="scientific">Mixia osmundae (strain CBS 9802 / IAM 14324 / JCM 22182 / KY 12970)</name>
    <dbReference type="NCBI Taxonomy" id="764103"/>
    <lineage>
        <taxon>Eukaryota</taxon>
        <taxon>Fungi</taxon>
        <taxon>Dikarya</taxon>
        <taxon>Basidiomycota</taxon>
        <taxon>Pucciniomycotina</taxon>
        <taxon>Mixiomycetes</taxon>
        <taxon>Mixiales</taxon>
        <taxon>Mixiaceae</taxon>
        <taxon>Mixia</taxon>
    </lineage>
</organism>
<feature type="region of interest" description="Disordered" evidence="1">
    <location>
        <begin position="1611"/>
        <end position="1630"/>
    </location>
</feature>
<dbReference type="EMBL" id="BABT02000220">
    <property type="protein sequence ID" value="GAA99613.1"/>
    <property type="molecule type" value="Genomic_DNA"/>
</dbReference>
<feature type="compositionally biased region" description="Basic and acidic residues" evidence="1">
    <location>
        <begin position="1985"/>
        <end position="1996"/>
    </location>
</feature>
<evidence type="ECO:0000256" key="1">
    <source>
        <dbReference type="SAM" id="MobiDB-lite"/>
    </source>
</evidence>
<feature type="region of interest" description="Disordered" evidence="1">
    <location>
        <begin position="2736"/>
        <end position="2789"/>
    </location>
</feature>
<proteinExistence type="predicted"/>
<keyword evidence="7" id="KW-1185">Reference proteome</keyword>
<dbReference type="InterPro" id="IPR019415">
    <property type="entry name" value="FMP27_SW_RBG"/>
</dbReference>
<gene>
    <name evidence="6" type="primary">Mo06314</name>
    <name evidence="6" type="ORF">E5Q_06314</name>
</gene>
<dbReference type="Pfam" id="PF10344">
    <property type="entry name" value="Hobbit"/>
    <property type="match status" value="1"/>
</dbReference>
<dbReference type="SMART" id="SM01215">
    <property type="entry name" value="Fmp27_SW"/>
    <property type="match status" value="1"/>
</dbReference>
<dbReference type="InterPro" id="IPR019441">
    <property type="entry name" value="FMP27/BLTP2/Hobbit_GFWDK_RBG"/>
</dbReference>
<feature type="compositionally biased region" description="Acidic residues" evidence="1">
    <location>
        <begin position="2718"/>
        <end position="2727"/>
    </location>
</feature>
<evidence type="ECO:0000259" key="4">
    <source>
        <dbReference type="SMART" id="SM01215"/>
    </source>
</evidence>
<feature type="region of interest" description="Disordered" evidence="1">
    <location>
        <begin position="915"/>
        <end position="938"/>
    </location>
</feature>
<evidence type="ECO:0008006" key="8">
    <source>
        <dbReference type="Google" id="ProtNLM"/>
    </source>
</evidence>
<dbReference type="InParanoid" id="G7E8Z5"/>
<feature type="compositionally biased region" description="Acidic residues" evidence="1">
    <location>
        <begin position="3046"/>
        <end position="3056"/>
    </location>
</feature>
<feature type="region of interest" description="Disordered" evidence="1">
    <location>
        <begin position="2104"/>
        <end position="2149"/>
    </location>
</feature>
<dbReference type="HOGENOM" id="CLU_000202_1_0_1"/>
<feature type="compositionally biased region" description="Low complexity" evidence="1">
    <location>
        <begin position="2957"/>
        <end position="2979"/>
    </location>
</feature>
<evidence type="ECO:0000259" key="3">
    <source>
        <dbReference type="SMART" id="SM01214"/>
    </source>
</evidence>
<feature type="domain" description="FMP27 WPPW motif-containing RBG unit" evidence="5">
    <location>
        <begin position="1843"/>
        <end position="2386"/>
    </location>
</feature>
<feature type="region of interest" description="Disordered" evidence="1">
    <location>
        <begin position="1250"/>
        <end position="1278"/>
    </location>
</feature>
<dbReference type="STRING" id="764103.G7E8Z5"/>
<feature type="domain" description="FMP27 SW motif-containing RBG unit" evidence="4">
    <location>
        <begin position="1282"/>
        <end position="1385"/>
    </location>
</feature>
<feature type="compositionally biased region" description="Basic and acidic residues" evidence="1">
    <location>
        <begin position="1612"/>
        <end position="1624"/>
    </location>
</feature>
<feature type="compositionally biased region" description="Polar residues" evidence="1">
    <location>
        <begin position="2137"/>
        <end position="2149"/>
    </location>
</feature>
<dbReference type="FunCoup" id="G7E8Z5">
    <property type="interactions" value="181"/>
</dbReference>
<dbReference type="OrthoDB" id="1562405at2759"/>
<feature type="region of interest" description="Disordered" evidence="1">
    <location>
        <begin position="332"/>
        <end position="357"/>
    </location>
</feature>
<feature type="compositionally biased region" description="Basic and acidic residues" evidence="1">
    <location>
        <begin position="1266"/>
        <end position="1278"/>
    </location>
</feature>
<keyword evidence="2" id="KW-1133">Transmembrane helix</keyword>
<feature type="compositionally biased region" description="Polar residues" evidence="1">
    <location>
        <begin position="2989"/>
        <end position="3003"/>
    </location>
</feature>
<dbReference type="RefSeq" id="XP_014568830.1">
    <property type="nucleotide sequence ID" value="XM_014713344.1"/>
</dbReference>
<evidence type="ECO:0000259" key="5">
    <source>
        <dbReference type="SMART" id="SM01216"/>
    </source>
</evidence>
<dbReference type="InterPro" id="IPR045167">
    <property type="entry name" value="Hobbit"/>
</dbReference>
<feature type="compositionally biased region" description="Polar residues" evidence="1">
    <location>
        <begin position="2764"/>
        <end position="2775"/>
    </location>
</feature>